<name>A0ACC2H7V7_DALPE</name>
<organism evidence="1 2">
    <name type="scientific">Dallia pectoralis</name>
    <name type="common">Alaska blackfish</name>
    <dbReference type="NCBI Taxonomy" id="75939"/>
    <lineage>
        <taxon>Eukaryota</taxon>
        <taxon>Metazoa</taxon>
        <taxon>Chordata</taxon>
        <taxon>Craniata</taxon>
        <taxon>Vertebrata</taxon>
        <taxon>Euteleostomi</taxon>
        <taxon>Actinopterygii</taxon>
        <taxon>Neopterygii</taxon>
        <taxon>Teleostei</taxon>
        <taxon>Protacanthopterygii</taxon>
        <taxon>Esociformes</taxon>
        <taxon>Umbridae</taxon>
        <taxon>Dallia</taxon>
    </lineage>
</organism>
<gene>
    <name evidence="1" type="ORF">DPEC_G00064020</name>
</gene>
<evidence type="ECO:0000313" key="2">
    <source>
        <dbReference type="Proteomes" id="UP001157502"/>
    </source>
</evidence>
<comment type="caution">
    <text evidence="1">The sequence shown here is derived from an EMBL/GenBank/DDBJ whole genome shotgun (WGS) entry which is preliminary data.</text>
</comment>
<accession>A0ACC2H7V7</accession>
<protein>
    <submittedName>
        <fullName evidence="1">Uncharacterized protein</fullName>
    </submittedName>
</protein>
<dbReference type="Proteomes" id="UP001157502">
    <property type="component" value="Chromosome 5"/>
</dbReference>
<evidence type="ECO:0000313" key="1">
    <source>
        <dbReference type="EMBL" id="KAJ8011987.1"/>
    </source>
</evidence>
<dbReference type="EMBL" id="CM055732">
    <property type="protein sequence ID" value="KAJ8011987.1"/>
    <property type="molecule type" value="Genomic_DNA"/>
</dbReference>
<reference evidence="1" key="1">
    <citation type="submission" date="2021-05" db="EMBL/GenBank/DDBJ databases">
        <authorList>
            <person name="Pan Q."/>
            <person name="Jouanno E."/>
            <person name="Zahm M."/>
            <person name="Klopp C."/>
            <person name="Cabau C."/>
            <person name="Louis A."/>
            <person name="Berthelot C."/>
            <person name="Parey E."/>
            <person name="Roest Crollius H."/>
            <person name="Montfort J."/>
            <person name="Robinson-Rechavi M."/>
            <person name="Bouchez O."/>
            <person name="Lampietro C."/>
            <person name="Lopez Roques C."/>
            <person name="Donnadieu C."/>
            <person name="Postlethwait J."/>
            <person name="Bobe J."/>
            <person name="Dillon D."/>
            <person name="Chandos A."/>
            <person name="von Hippel F."/>
            <person name="Guiguen Y."/>
        </authorList>
    </citation>
    <scope>NUCLEOTIDE SEQUENCE</scope>
    <source>
        <strain evidence="1">YG-Jan2019</strain>
    </source>
</reference>
<keyword evidence="2" id="KW-1185">Reference proteome</keyword>
<proteinExistence type="predicted"/>
<sequence>MEGMLDTLRDECCIPYLDDVLCFSRSFEEHVQVLRRVLQALQRHGVKLKPEKCELFRKEVRYVGRLVSAEGVRIDPKDLEAVRALKDKAPQTVGDVRQLLGFLSYYRTYVQDFSRVAKPLYDLLQSKPNTTPPKPPRGKSKGHQQSSRTPVEWSVRHQQILEQLMDRLLEPPVLAYPEFDRPFILHTDASQKGLGAVLYQNQDGKMRVIGYGSRTLTSTEQNDHLHSGKLEFLALKWAICEKFRDYLFYTPHFTVFTDNNPLTYILSTAKLNAVGHRWVGQLADFHFDIKYRPGKINVDADTLSRCPLDIDTFMTGCSEELSEDAVCAVREGGRRAQQGDVAWVAALNLTSHSQPQVEPLQEVSHDELVREQRQDPAIGKVMALKENNTPPTEDDKKRMDTHTRRLLREWSRLHIGNDLLYRKSAGRQQLVLPATYKRTVLTQLHNNMCHVGVEKS</sequence>